<dbReference type="Gene3D" id="1.10.10.10">
    <property type="entry name" value="Winged helix-like DNA-binding domain superfamily/Winged helix DNA-binding domain"/>
    <property type="match status" value="1"/>
</dbReference>
<sequence>MTDTDGSPRATADAARALVGIAVRSLADALEHVTLTQYRVLVLVVTDGPTRSGSLADQVGVHPSSFTRLADRLVAGGWAVRTENAENRREVLLGATARGEELVAAVMRRREDEIATVLAHVTPRRRRSIELGMTAFARAVETLVASGDLPPNPEV</sequence>
<dbReference type="Pfam" id="PF01047">
    <property type="entry name" value="MarR"/>
    <property type="match status" value="1"/>
</dbReference>
<dbReference type="GO" id="GO:0003677">
    <property type="term" value="F:DNA binding"/>
    <property type="evidence" value="ECO:0007669"/>
    <property type="project" value="UniProtKB-KW"/>
</dbReference>
<dbReference type="InterPro" id="IPR036388">
    <property type="entry name" value="WH-like_DNA-bd_sf"/>
</dbReference>
<dbReference type="AlphaFoldDB" id="A0A2T0QZH7"/>
<protein>
    <submittedName>
        <fullName evidence="2">DNA-binding MarR family transcriptional regulator</fullName>
    </submittedName>
</protein>
<dbReference type="InterPro" id="IPR000835">
    <property type="entry name" value="HTH_MarR-typ"/>
</dbReference>
<dbReference type="GO" id="GO:0003700">
    <property type="term" value="F:DNA-binding transcription factor activity"/>
    <property type="evidence" value="ECO:0007669"/>
    <property type="project" value="InterPro"/>
</dbReference>
<keyword evidence="3" id="KW-1185">Reference proteome</keyword>
<dbReference type="PANTHER" id="PTHR33164:SF94">
    <property type="entry name" value="TRANSCRIPTIONAL REGULATORY PROTEIN-RELATED"/>
    <property type="match status" value="1"/>
</dbReference>
<feature type="domain" description="HTH marR-type" evidence="1">
    <location>
        <begin position="11"/>
        <end position="141"/>
    </location>
</feature>
<keyword evidence="2" id="KW-0238">DNA-binding</keyword>
<dbReference type="InterPro" id="IPR036390">
    <property type="entry name" value="WH_DNA-bd_sf"/>
</dbReference>
<comment type="caution">
    <text evidence="2">The sequence shown here is derived from an EMBL/GenBank/DDBJ whole genome shotgun (WGS) entry which is preliminary data.</text>
</comment>
<dbReference type="InterPro" id="IPR039422">
    <property type="entry name" value="MarR/SlyA-like"/>
</dbReference>
<gene>
    <name evidence="2" type="ORF">CLV37_11127</name>
</gene>
<evidence type="ECO:0000259" key="1">
    <source>
        <dbReference type="PROSITE" id="PS50995"/>
    </source>
</evidence>
<reference evidence="2 3" key="1">
    <citation type="submission" date="2018-03" db="EMBL/GenBank/DDBJ databases">
        <title>Genomic Encyclopedia of Archaeal and Bacterial Type Strains, Phase II (KMG-II): from individual species to whole genera.</title>
        <authorList>
            <person name="Goeker M."/>
        </authorList>
    </citation>
    <scope>NUCLEOTIDE SEQUENCE [LARGE SCALE GENOMIC DNA]</scope>
    <source>
        <strain evidence="2 3">DSM 19711</strain>
    </source>
</reference>
<evidence type="ECO:0000313" key="3">
    <source>
        <dbReference type="Proteomes" id="UP000238083"/>
    </source>
</evidence>
<name>A0A2T0QZH7_9ACTN</name>
<dbReference type="EMBL" id="PVZF01000011">
    <property type="protein sequence ID" value="PRY12071.1"/>
    <property type="molecule type" value="Genomic_DNA"/>
</dbReference>
<dbReference type="SUPFAM" id="SSF46785">
    <property type="entry name" value="Winged helix' DNA-binding domain"/>
    <property type="match status" value="1"/>
</dbReference>
<accession>A0A2T0QZH7</accession>
<dbReference type="PANTHER" id="PTHR33164">
    <property type="entry name" value="TRANSCRIPTIONAL REGULATOR, MARR FAMILY"/>
    <property type="match status" value="1"/>
</dbReference>
<dbReference type="PROSITE" id="PS50995">
    <property type="entry name" value="HTH_MARR_2"/>
    <property type="match status" value="1"/>
</dbReference>
<evidence type="ECO:0000313" key="2">
    <source>
        <dbReference type="EMBL" id="PRY12071.1"/>
    </source>
</evidence>
<dbReference type="GO" id="GO:0006950">
    <property type="term" value="P:response to stress"/>
    <property type="evidence" value="ECO:0007669"/>
    <property type="project" value="TreeGrafter"/>
</dbReference>
<proteinExistence type="predicted"/>
<dbReference type="SMART" id="SM00347">
    <property type="entry name" value="HTH_MARR"/>
    <property type="match status" value="1"/>
</dbReference>
<organism evidence="2 3">
    <name type="scientific">Kineococcus rhizosphaerae</name>
    <dbReference type="NCBI Taxonomy" id="559628"/>
    <lineage>
        <taxon>Bacteria</taxon>
        <taxon>Bacillati</taxon>
        <taxon>Actinomycetota</taxon>
        <taxon>Actinomycetes</taxon>
        <taxon>Kineosporiales</taxon>
        <taxon>Kineosporiaceae</taxon>
        <taxon>Kineococcus</taxon>
    </lineage>
</organism>
<dbReference type="Proteomes" id="UP000238083">
    <property type="component" value="Unassembled WGS sequence"/>
</dbReference>
<dbReference type="RefSeq" id="WP_170127379.1">
    <property type="nucleotide sequence ID" value="NZ_PVZF01000011.1"/>
</dbReference>